<dbReference type="Pfam" id="PF01751">
    <property type="entry name" value="Toprim"/>
    <property type="match status" value="1"/>
</dbReference>
<evidence type="ECO:0000256" key="7">
    <source>
        <dbReference type="ARBA" id="ARBA00022842"/>
    </source>
</evidence>
<dbReference type="SUPFAM" id="SSF55874">
    <property type="entry name" value="ATPase domain of HSP90 chaperone/DNA topoisomerase II/histidine kinase"/>
    <property type="match status" value="1"/>
</dbReference>
<gene>
    <name evidence="14" type="ORF">LX64_01943</name>
</gene>
<comment type="caution">
    <text evidence="14">The sequence shown here is derived from an EMBL/GenBank/DDBJ whole genome shotgun (WGS) entry which is preliminary data.</text>
</comment>
<evidence type="ECO:0000256" key="5">
    <source>
        <dbReference type="ARBA" id="ARBA00022741"/>
    </source>
</evidence>
<dbReference type="SMART" id="SM00387">
    <property type="entry name" value="HATPase_c"/>
    <property type="match status" value="1"/>
</dbReference>
<dbReference type="OrthoDB" id="9802808at2"/>
<feature type="domain" description="Toprim" evidence="13">
    <location>
        <begin position="419"/>
        <end position="529"/>
    </location>
</feature>
<dbReference type="GO" id="GO:0046872">
    <property type="term" value="F:metal ion binding"/>
    <property type="evidence" value="ECO:0007669"/>
    <property type="project" value="UniProtKB-KW"/>
</dbReference>
<dbReference type="GO" id="GO:0006265">
    <property type="term" value="P:DNA topological change"/>
    <property type="evidence" value="ECO:0007669"/>
    <property type="project" value="InterPro"/>
</dbReference>
<keyword evidence="10 14" id="KW-0413">Isomerase</keyword>
<dbReference type="InterPro" id="IPR013759">
    <property type="entry name" value="Topo_IIA_B_C"/>
</dbReference>
<dbReference type="InterPro" id="IPR013506">
    <property type="entry name" value="Topo_IIA_bsu_dom2"/>
</dbReference>
<keyword evidence="12" id="KW-0175">Coiled coil</keyword>
<name>A0A327QQE9_9BACT</name>
<evidence type="ECO:0000256" key="1">
    <source>
        <dbReference type="ARBA" id="ARBA00000185"/>
    </source>
</evidence>
<comment type="cofactor">
    <cofactor evidence="2">
        <name>Mg(2+)</name>
        <dbReference type="ChEBI" id="CHEBI:18420"/>
    </cofactor>
</comment>
<evidence type="ECO:0000313" key="15">
    <source>
        <dbReference type="Proteomes" id="UP000249547"/>
    </source>
</evidence>
<dbReference type="InterPro" id="IPR001241">
    <property type="entry name" value="Topo_IIA"/>
</dbReference>
<dbReference type="GO" id="GO:0003918">
    <property type="term" value="F:DNA topoisomerase type II (double strand cut, ATP-hydrolyzing) activity"/>
    <property type="evidence" value="ECO:0007669"/>
    <property type="project" value="UniProtKB-EC"/>
</dbReference>
<evidence type="ECO:0000256" key="3">
    <source>
        <dbReference type="ARBA" id="ARBA00012895"/>
    </source>
</evidence>
<keyword evidence="4" id="KW-0479">Metal-binding</keyword>
<comment type="subunit">
    <text evidence="11">Heterotetramer composed of ParC and ParE.</text>
</comment>
<comment type="catalytic activity">
    <reaction evidence="1">
        <text>ATP-dependent breakage, passage and rejoining of double-stranded DNA.</text>
        <dbReference type="EC" id="5.6.2.2"/>
    </reaction>
</comment>
<dbReference type="Pfam" id="PF02518">
    <property type="entry name" value="HATPase_c"/>
    <property type="match status" value="1"/>
</dbReference>
<feature type="coiled-coil region" evidence="12">
    <location>
        <begin position="357"/>
        <end position="384"/>
    </location>
</feature>
<sequence>MANTDNKDIFAAYTEDSIRSLDWREHIRLRPGMYIGKLGDGTSTDDGIYILIKEVVDNCIDEHTMGFGKQIDIKVTEHSVTVRDYGRGIPLGKVVDVVSKINTGAKYDSKAFQKSVGLNGVGTKAVNALSQYFKVQSVREGRAKVAEFEKGILVKEHKEAPTKEVNGTLVTFTPDDTVFKNFKYIPEYLEKQIWNYCFLNAGLQINFNGQKYVSKNGLLDLLQRVTNEEDLRYPIIHLKGEDIEVALTHANQYGEEYYSFVNGQHTTQGGTHLGAFREAVVKTVRDFYKKDYEATDIRASICAAISVRVQEPVFESQTKTKLGSQTVYEGGPSMKAFVLEFLSKQLDDFLHKNPSTAEALKKRIEQSERERKELAGIKKLANERAKKANLHNRKLRDCKIHLNDEVTGKDKDESKRLDTMIFITEGDSASGSITKSRNVETQAVFSLRGKPLNCFGLTKKVVYENEEFNLLQHALNIEEGIEDLRYNQIVIATDADVDGMHIRLLLLSFFLQFFPDLVKNGHVYILETPLFRVRNKQETIYCYNEEEKAKAVKKLGNKPEITRFKGLGEISPSEFGNFIGEDIRLEPIILNKDTHIQKLLEYYMGKNTQDRQEFIIGNLRYEKDLIAE</sequence>
<dbReference type="InterPro" id="IPR036890">
    <property type="entry name" value="HATPase_C_sf"/>
</dbReference>
<dbReference type="InterPro" id="IPR014721">
    <property type="entry name" value="Ribsml_uS5_D2-typ_fold_subgr"/>
</dbReference>
<keyword evidence="15" id="KW-1185">Reference proteome</keyword>
<dbReference type="SUPFAM" id="SSF54211">
    <property type="entry name" value="Ribosomal protein S5 domain 2-like"/>
    <property type="match status" value="1"/>
</dbReference>
<dbReference type="InterPro" id="IPR018522">
    <property type="entry name" value="TopoIIA_CS"/>
</dbReference>
<dbReference type="Pfam" id="PF00204">
    <property type="entry name" value="DNA_gyraseB"/>
    <property type="match status" value="1"/>
</dbReference>
<evidence type="ECO:0000256" key="2">
    <source>
        <dbReference type="ARBA" id="ARBA00001946"/>
    </source>
</evidence>
<evidence type="ECO:0000256" key="9">
    <source>
        <dbReference type="ARBA" id="ARBA00023125"/>
    </source>
</evidence>
<dbReference type="PROSITE" id="PS00177">
    <property type="entry name" value="TOPOISOMERASE_II"/>
    <property type="match status" value="1"/>
</dbReference>
<evidence type="ECO:0000313" key="14">
    <source>
        <dbReference type="EMBL" id="RAJ06816.1"/>
    </source>
</evidence>
<dbReference type="InterPro" id="IPR003594">
    <property type="entry name" value="HATPase_dom"/>
</dbReference>
<dbReference type="SUPFAM" id="SSF56719">
    <property type="entry name" value="Type II DNA topoisomerase"/>
    <property type="match status" value="1"/>
</dbReference>
<evidence type="ECO:0000256" key="4">
    <source>
        <dbReference type="ARBA" id="ARBA00022723"/>
    </source>
</evidence>
<keyword evidence="6" id="KW-0067">ATP-binding</keyword>
<dbReference type="GO" id="GO:0005524">
    <property type="term" value="F:ATP binding"/>
    <property type="evidence" value="ECO:0007669"/>
    <property type="project" value="UniProtKB-KW"/>
</dbReference>
<keyword evidence="5" id="KW-0547">Nucleotide-binding</keyword>
<proteinExistence type="predicted"/>
<dbReference type="PRINTS" id="PR00418">
    <property type="entry name" value="TPI2FAMILY"/>
</dbReference>
<evidence type="ECO:0000256" key="10">
    <source>
        <dbReference type="ARBA" id="ARBA00023235"/>
    </source>
</evidence>
<dbReference type="Gene3D" id="3.30.230.10">
    <property type="match status" value="1"/>
</dbReference>
<dbReference type="PANTHER" id="PTHR45866">
    <property type="entry name" value="DNA GYRASE/TOPOISOMERASE SUBUNIT B"/>
    <property type="match status" value="1"/>
</dbReference>
<dbReference type="InterPro" id="IPR013760">
    <property type="entry name" value="Topo_IIA-like_dom_sf"/>
</dbReference>
<dbReference type="GO" id="GO:0003677">
    <property type="term" value="F:DNA binding"/>
    <property type="evidence" value="ECO:0007669"/>
    <property type="project" value="UniProtKB-KW"/>
</dbReference>
<evidence type="ECO:0000259" key="13">
    <source>
        <dbReference type="PROSITE" id="PS50880"/>
    </source>
</evidence>
<evidence type="ECO:0000256" key="11">
    <source>
        <dbReference type="ARBA" id="ARBA00063644"/>
    </source>
</evidence>
<dbReference type="InterPro" id="IPR006171">
    <property type="entry name" value="TOPRIM_dom"/>
</dbReference>
<dbReference type="Gene3D" id="3.30.565.10">
    <property type="entry name" value="Histidine kinase-like ATPase, C-terminal domain"/>
    <property type="match status" value="1"/>
</dbReference>
<dbReference type="EC" id="5.6.2.2" evidence="3"/>
<reference evidence="14 15" key="1">
    <citation type="submission" date="2018-06" db="EMBL/GenBank/DDBJ databases">
        <title>Genomic Encyclopedia of Archaeal and Bacterial Type Strains, Phase II (KMG-II): from individual species to whole genera.</title>
        <authorList>
            <person name="Goeker M."/>
        </authorList>
    </citation>
    <scope>NUCLEOTIDE SEQUENCE [LARGE SCALE GENOMIC DNA]</scope>
    <source>
        <strain evidence="14 15">DSM 23857</strain>
    </source>
</reference>
<accession>A0A327QQE9</accession>
<keyword evidence="7" id="KW-0460">Magnesium</keyword>
<dbReference type="PROSITE" id="PS50880">
    <property type="entry name" value="TOPRIM"/>
    <property type="match status" value="1"/>
</dbReference>
<evidence type="ECO:0000256" key="8">
    <source>
        <dbReference type="ARBA" id="ARBA00023029"/>
    </source>
</evidence>
<dbReference type="SMART" id="SM00433">
    <property type="entry name" value="TOP2c"/>
    <property type="match status" value="1"/>
</dbReference>
<evidence type="ECO:0000256" key="6">
    <source>
        <dbReference type="ARBA" id="ARBA00022840"/>
    </source>
</evidence>
<dbReference type="PANTHER" id="PTHR45866:SF2">
    <property type="entry name" value="DNA TOPOISOMERASE (ATP-HYDROLYZING)"/>
    <property type="match status" value="1"/>
</dbReference>
<dbReference type="AlphaFoldDB" id="A0A327QQE9"/>
<evidence type="ECO:0000256" key="12">
    <source>
        <dbReference type="SAM" id="Coils"/>
    </source>
</evidence>
<keyword evidence="9" id="KW-0238">DNA-binding</keyword>
<dbReference type="InterPro" id="IPR020568">
    <property type="entry name" value="Ribosomal_Su5_D2-typ_SF"/>
</dbReference>
<organism evidence="14 15">
    <name type="scientific">Chitinophaga skermanii</name>
    <dbReference type="NCBI Taxonomy" id="331697"/>
    <lineage>
        <taxon>Bacteria</taxon>
        <taxon>Pseudomonadati</taxon>
        <taxon>Bacteroidota</taxon>
        <taxon>Chitinophagia</taxon>
        <taxon>Chitinophagales</taxon>
        <taxon>Chitinophagaceae</taxon>
        <taxon>Chitinophaga</taxon>
    </lineage>
</organism>
<dbReference type="EMBL" id="QLLL01000003">
    <property type="protein sequence ID" value="RAJ06816.1"/>
    <property type="molecule type" value="Genomic_DNA"/>
</dbReference>
<dbReference type="RefSeq" id="WP_111597400.1">
    <property type="nucleotide sequence ID" value="NZ_QLLL01000003.1"/>
</dbReference>
<protein>
    <recommendedName>
        <fullName evidence="3">DNA topoisomerase (ATP-hydrolyzing)</fullName>
        <ecNumber evidence="3">5.6.2.2</ecNumber>
    </recommendedName>
</protein>
<dbReference type="Gene3D" id="3.40.50.670">
    <property type="match status" value="1"/>
</dbReference>
<dbReference type="FunFam" id="3.30.565.10:FF:000063">
    <property type="entry name" value="DNA topoisomerase (ATP-hydrolyzing)"/>
    <property type="match status" value="1"/>
</dbReference>
<dbReference type="FunFam" id="3.40.50.670:FF:000006">
    <property type="entry name" value="DNA topoisomerase (ATP-hydrolyzing)"/>
    <property type="match status" value="1"/>
</dbReference>
<dbReference type="Proteomes" id="UP000249547">
    <property type="component" value="Unassembled WGS sequence"/>
</dbReference>
<keyword evidence="8" id="KW-0799">Topoisomerase</keyword>